<comment type="caution">
    <text evidence="3">The sequence shown here is derived from an EMBL/GenBank/DDBJ whole genome shotgun (WGS) entry which is preliminary data.</text>
</comment>
<keyword evidence="4" id="KW-1185">Reference proteome</keyword>
<dbReference type="GO" id="GO:0008408">
    <property type="term" value="F:3'-5' exonuclease activity"/>
    <property type="evidence" value="ECO:0007669"/>
    <property type="project" value="TreeGrafter"/>
</dbReference>
<dbReference type="InterPro" id="IPR013520">
    <property type="entry name" value="Ribonucl_H"/>
</dbReference>
<reference evidence="3 4" key="1">
    <citation type="submission" date="2018-10" db="EMBL/GenBank/DDBJ databases">
        <title>Genomic Encyclopedia of Archaeal and Bacterial Type Strains, Phase II (KMG-II): from individual species to whole genera.</title>
        <authorList>
            <person name="Goeker M."/>
        </authorList>
    </citation>
    <scope>NUCLEOTIDE SEQUENCE [LARGE SCALE GENOMIC DNA]</scope>
    <source>
        <strain evidence="3 4">DSM 23424</strain>
    </source>
</reference>
<dbReference type="RefSeq" id="WP_121907440.1">
    <property type="nucleotide sequence ID" value="NZ_REFC01000013.1"/>
</dbReference>
<dbReference type="InterPro" id="IPR036397">
    <property type="entry name" value="RNaseH_sf"/>
</dbReference>
<dbReference type="AlphaFoldDB" id="A0A3L9YKG2"/>
<dbReference type="Proteomes" id="UP000271339">
    <property type="component" value="Unassembled WGS sequence"/>
</dbReference>
<dbReference type="SUPFAM" id="SSF53098">
    <property type="entry name" value="Ribonuclease H-like"/>
    <property type="match status" value="1"/>
</dbReference>
<dbReference type="CDD" id="cd06127">
    <property type="entry name" value="DEDDh"/>
    <property type="match status" value="1"/>
</dbReference>
<dbReference type="EMBL" id="REFC01000013">
    <property type="protein sequence ID" value="RMA58488.1"/>
    <property type="molecule type" value="Genomic_DNA"/>
</dbReference>
<proteinExistence type="predicted"/>
<feature type="coiled-coil region" evidence="1">
    <location>
        <begin position="148"/>
        <end position="175"/>
    </location>
</feature>
<dbReference type="GO" id="GO:0005829">
    <property type="term" value="C:cytosol"/>
    <property type="evidence" value="ECO:0007669"/>
    <property type="project" value="TreeGrafter"/>
</dbReference>
<gene>
    <name evidence="3" type="ORF">BXY75_1861</name>
</gene>
<dbReference type="PANTHER" id="PTHR30231:SF41">
    <property type="entry name" value="DNA POLYMERASE III SUBUNIT EPSILON"/>
    <property type="match status" value="1"/>
</dbReference>
<dbReference type="SMART" id="SM00479">
    <property type="entry name" value="EXOIII"/>
    <property type="match status" value="1"/>
</dbReference>
<evidence type="ECO:0000259" key="2">
    <source>
        <dbReference type="SMART" id="SM00479"/>
    </source>
</evidence>
<dbReference type="Gene3D" id="3.30.420.10">
    <property type="entry name" value="Ribonuclease H-like superfamily/Ribonuclease H"/>
    <property type="match status" value="1"/>
</dbReference>
<sequence length="257" mass="29238">MELKLNKPICFFDLETTGINIAKDRIVEISILKVFPNGNKESHTWRVNPQMPIPAVTSAIHGITDEMVANEPTFNELSTKVYALIKDCDLGGFNSNRFDIPLLAEELLRSDIDFDMKKALSVDVQTIFHKKEKRTLEAAYKFYCDRTLENAHSAAADTEATYEVLKAQLSRYEDLENDISFLATFSSHKNFADFAGYIGYNKKGEEIFSFGKHKGALVDDILEKEPGYFGWLLNADFPLYTKKVLTGIKLRKLNNKF</sequence>
<dbReference type="OrthoDB" id="9791657at2"/>
<evidence type="ECO:0000256" key="1">
    <source>
        <dbReference type="SAM" id="Coils"/>
    </source>
</evidence>
<accession>A0A3L9YKG2</accession>
<dbReference type="PANTHER" id="PTHR30231">
    <property type="entry name" value="DNA POLYMERASE III SUBUNIT EPSILON"/>
    <property type="match status" value="1"/>
</dbReference>
<dbReference type="GO" id="GO:0045004">
    <property type="term" value="P:DNA replication proofreading"/>
    <property type="evidence" value="ECO:0007669"/>
    <property type="project" value="TreeGrafter"/>
</dbReference>
<organism evidence="3 4">
    <name type="scientific">Ulvibacter antarcticus</name>
    <dbReference type="NCBI Taxonomy" id="442714"/>
    <lineage>
        <taxon>Bacteria</taxon>
        <taxon>Pseudomonadati</taxon>
        <taxon>Bacteroidota</taxon>
        <taxon>Flavobacteriia</taxon>
        <taxon>Flavobacteriales</taxon>
        <taxon>Flavobacteriaceae</taxon>
        <taxon>Ulvibacter</taxon>
    </lineage>
</organism>
<keyword evidence="1" id="KW-0175">Coiled coil</keyword>
<dbReference type="GO" id="GO:0003676">
    <property type="term" value="F:nucleic acid binding"/>
    <property type="evidence" value="ECO:0007669"/>
    <property type="project" value="InterPro"/>
</dbReference>
<dbReference type="InterPro" id="IPR012337">
    <property type="entry name" value="RNaseH-like_sf"/>
</dbReference>
<feature type="domain" description="Exonuclease" evidence="2">
    <location>
        <begin position="8"/>
        <end position="174"/>
    </location>
</feature>
<evidence type="ECO:0000313" key="3">
    <source>
        <dbReference type="EMBL" id="RMA58488.1"/>
    </source>
</evidence>
<name>A0A3L9YKG2_9FLAO</name>
<evidence type="ECO:0000313" key="4">
    <source>
        <dbReference type="Proteomes" id="UP000271339"/>
    </source>
</evidence>
<dbReference type="Pfam" id="PF00929">
    <property type="entry name" value="RNase_T"/>
    <property type="match status" value="1"/>
</dbReference>
<protein>
    <submittedName>
        <fullName evidence="3">DNA polymerase-3 subunit epsilon</fullName>
    </submittedName>
</protein>